<evidence type="ECO:0000259" key="2">
    <source>
        <dbReference type="Pfam" id="PF07603"/>
    </source>
</evidence>
<gene>
    <name evidence="3" type="ordered locus">CAP2UW1_0651</name>
</gene>
<dbReference type="InterPro" id="IPR011460">
    <property type="entry name" value="Lcl_C"/>
</dbReference>
<feature type="compositionally biased region" description="Pro residues" evidence="1">
    <location>
        <begin position="298"/>
        <end position="313"/>
    </location>
</feature>
<feature type="domain" description="Lcl C-terminal" evidence="2">
    <location>
        <begin position="184"/>
        <end position="248"/>
    </location>
</feature>
<organism evidence="3">
    <name type="scientific">Accumulibacter regalis</name>
    <dbReference type="NCBI Taxonomy" id="522306"/>
    <lineage>
        <taxon>Bacteria</taxon>
        <taxon>Pseudomonadati</taxon>
        <taxon>Pseudomonadota</taxon>
        <taxon>Betaproteobacteria</taxon>
        <taxon>Candidatus Accumulibacter</taxon>
    </lineage>
</organism>
<dbReference type="AlphaFoldDB" id="C7RMH0"/>
<proteinExistence type="predicted"/>
<dbReference type="HOGENOM" id="CLU_682611_0_0_4"/>
<reference evidence="3" key="2">
    <citation type="submission" date="2009-09" db="EMBL/GenBank/DDBJ databases">
        <title>Complete sequence of chromosome of Candidatus Accumulibacter phosphatis clade IIA str. UW-1.</title>
        <authorList>
            <consortium name="US DOE Joint Genome Institute"/>
            <person name="Martin H.G."/>
            <person name="Ivanova N."/>
            <person name="Kunin V."/>
            <person name="Warnecke F."/>
            <person name="Barry K."/>
            <person name="He S."/>
            <person name="Salamov A."/>
            <person name="Szeto E."/>
            <person name="Dalin E."/>
            <person name="Pangilinan J.L."/>
            <person name="Lapidus A."/>
            <person name="Lowry S."/>
            <person name="Kyrpides N.C."/>
            <person name="McMahon K.D."/>
            <person name="Hugenholtz P."/>
        </authorList>
    </citation>
    <scope>NUCLEOTIDE SEQUENCE [LARGE SCALE GENOMIC DNA]</scope>
    <source>
        <strain evidence="3">UW-1</strain>
    </source>
</reference>
<feature type="region of interest" description="Disordered" evidence="1">
    <location>
        <begin position="1"/>
        <end position="33"/>
    </location>
</feature>
<feature type="region of interest" description="Disordered" evidence="1">
    <location>
        <begin position="285"/>
        <end position="318"/>
    </location>
</feature>
<sequence>MSWWTKLFGGPAGHESSPVKRSAESRIFPQGHREDTTDKEIDDLVSSFCRGPRLLYYDEEHEKRVKELRRELVSKGDRAVPILANVIRFDFQGEPRSAMLAVVVLEDIGTNRAVEVLSEVLHWPDNRTAEMLRLYERAAEALVSIDSEAAWVAIRAAASGPAKDYANAIAQHPRARLKPNADGTSSDERSSRIWQEDDDGRMRSLDEARSFCSSLALGGKHDWRLPTAKELKTLTGTPNLREGAYWAEELSGDPFHRHSFRDFAGECSGGRPDDDIARVRAVREDNPSCQRNLQHPMTSPPRAPSTRQPPPATDPLSGGIPVGKRPFAFCNGCDCVLQPPEGLIALGHDTSTCFLFCETCFENAKHVLARDDKVFLRSLAKEWWTNGSVRYGRWSSRDRPRYG</sequence>
<reference evidence="3" key="1">
    <citation type="submission" date="2009-08" db="EMBL/GenBank/DDBJ databases">
        <authorList>
            <consortium name="US DOE Joint Genome Institute"/>
            <person name="Lucas S."/>
            <person name="Copeland A."/>
            <person name="Lapidus A."/>
            <person name="Glavina del Rio T."/>
            <person name="Dalin E."/>
            <person name="Tice H."/>
            <person name="Bruce D."/>
            <person name="Barry K."/>
            <person name="Pitluck S."/>
            <person name="Lowry S."/>
            <person name="Larimer F."/>
            <person name="Land M."/>
            <person name="Hauser L."/>
            <person name="Kyrpides N."/>
            <person name="Ivanova N."/>
            <person name="McMahon K.D."/>
            <person name="Hugenholtz P."/>
        </authorList>
    </citation>
    <scope>NUCLEOTIDE SEQUENCE</scope>
    <source>
        <strain evidence="3">UW-1</strain>
    </source>
</reference>
<evidence type="ECO:0000256" key="1">
    <source>
        <dbReference type="SAM" id="MobiDB-lite"/>
    </source>
</evidence>
<feature type="compositionally biased region" description="Polar residues" evidence="1">
    <location>
        <begin position="287"/>
        <end position="297"/>
    </location>
</feature>
<feature type="region of interest" description="Disordered" evidence="1">
    <location>
        <begin position="170"/>
        <end position="199"/>
    </location>
</feature>
<feature type="compositionally biased region" description="Basic and acidic residues" evidence="1">
    <location>
        <begin position="186"/>
        <end position="199"/>
    </location>
</feature>
<name>C7RMH0_ACCRE</name>
<dbReference type="EMBL" id="CP001715">
    <property type="protein sequence ID" value="ACV33997.1"/>
    <property type="molecule type" value="Genomic_DNA"/>
</dbReference>
<accession>C7RMH0</accession>
<protein>
    <recommendedName>
        <fullName evidence="2">Lcl C-terminal domain-containing protein</fullName>
    </recommendedName>
</protein>
<dbReference type="Pfam" id="PF07603">
    <property type="entry name" value="Lcl_C"/>
    <property type="match status" value="1"/>
</dbReference>
<dbReference type="KEGG" id="app:CAP2UW1_0651"/>
<dbReference type="OrthoDB" id="8555302at2"/>
<evidence type="ECO:0000313" key="3">
    <source>
        <dbReference type="EMBL" id="ACV33997.1"/>
    </source>
</evidence>